<protein>
    <submittedName>
        <fullName evidence="3">Zinc finger lsd1 subclass family protein, putative</fullName>
        <ecNumber evidence="3">3.1.1.4</ecNumber>
        <ecNumber evidence="3">3.1.21.4</ecNumber>
    </submittedName>
</protein>
<keyword evidence="1" id="KW-1133">Transmembrane helix</keyword>
<dbReference type="InterPro" id="IPR006212">
    <property type="entry name" value="Furin_repeat"/>
</dbReference>
<dbReference type="InterPro" id="IPR052798">
    <property type="entry name" value="Giardia_VSA"/>
</dbReference>
<dbReference type="GO" id="GO:0004623">
    <property type="term" value="F:phospholipase A2 activity"/>
    <property type="evidence" value="ECO:0007669"/>
    <property type="project" value="UniProtKB-EC"/>
</dbReference>
<feature type="domain" description="EGF-like" evidence="2">
    <location>
        <begin position="531"/>
        <end position="563"/>
    </location>
</feature>
<keyword evidence="1" id="KW-0472">Membrane</keyword>
<feature type="domain" description="EGF-like" evidence="2">
    <location>
        <begin position="151"/>
        <end position="197"/>
    </location>
</feature>
<sequence length="1160" mass="131018">MIQDVIQACEIQTNFLYVNGNCIDCSLAVNCEICIGTLSNNICNPPTIQSCQRPGYLMNEMNLCYDCRTQDQCVQNCDGFWDTQLLSCIRFKEFLVQSYTRILCSSIKTRPGCFKCAHQRYYWSSTLLRCLKCSLQYQWDRVNLTCSQQSTCSDPLLNRDPTSGTCLDCITIVWEDGNSMLCQCSGAFYLDENNNCLPCDIQVVYVMKGMFQLINVLNALLNIIQVVICCALGFYLELGLCIACSTLNLNCLTCNSSKVCLSCTKGYSLVNSECVCDTVSQNFIVKSGYCEECLLLIEGCSKCILDTVTNIERCNTCVDSYVLSSNFTCIQCTIGQYRLGEKCLNCADQFCAKCNEISCFKCRSTFTQDAVSKKCTCDKVVNLQTLKCQTCAEIFGYLCTQCASSGCSQCSLPNYTPNKFGCQCINGNIIISDNSCKLCPQNCSACTLSNDCTVCQTGFYLFKNNTCQPCGAHKYYISSLKACANCNTNCMNCAIETGACTGPCDKGFTLSNSECICQAALRLILDGECVLCQQKVPNCFMCRDALCTKCETGFKLMDNNTCGNCLPGQYYIKGKLKCLQCFQCSQCNDETGTCVSEDKCLNGFYLDQITKFCSCNYNKVLINASGQCDLCSLKYPQCEICDSTLCLKCLPDFRLMIDNKCEKCQDNEYYISSSKLCYLCPTNCTQCIDESGICTGDCLNNNILVSGSCVCQIDRALVKQGDLQICEMCSNLINNCLQCDGPNFCLKCSKNFQISRGECRNCESFELNMGGNCVACNVLMNRCNTCKSETLCDKCYDTFQKKTDEIGKDTCICPKGSYIQPRTAQGNEKCLLCTSFDPYCMICTQVNVCQWCQNTYHYNKTAKKCIQCTPNEYYLTSEPEKTFQKCINCNSIHPKCIQCTPDAKCKSCSDNYENTNYTCQCINDRLLMYKNSLFQCILCREAIDPLCSQCSDQICNKCEKYYYLSSDYKRCLPEILITFKETSGEPLSTVFEMNIKAAIVHLNANPILTIYLYNSKQEYYNEIKSKIQLQQDYDLKKNYLYAKFDLNNQKNLFNIDNDSNQIQRSEKFMLHEGQQYLVYTILDREITKYPHYVTTEMQLLNQETRDPQLIVLKFIESDNFNTKADTKNMLFLSSEYESLGRKLRYGIMIIIMANIKPQNI</sequence>
<keyword evidence="4" id="KW-1185">Reference proteome</keyword>
<dbReference type="eggNOG" id="KOG3525">
    <property type="taxonomic scope" value="Eukaryota"/>
</dbReference>
<feature type="domain" description="EGF-like" evidence="2">
    <location>
        <begin position="292"/>
        <end position="330"/>
    </location>
</feature>
<feature type="domain" description="EGF-like" evidence="2">
    <location>
        <begin position="888"/>
        <end position="920"/>
    </location>
</feature>
<feature type="domain" description="EGF-like" evidence="2">
    <location>
        <begin position="482"/>
        <end position="516"/>
    </location>
</feature>
<dbReference type="STRING" id="857967.G0QYG3"/>
<feature type="domain" description="EGF-like" evidence="2">
    <location>
        <begin position="243"/>
        <end position="275"/>
    </location>
</feature>
<dbReference type="InterPro" id="IPR000742">
    <property type="entry name" value="EGF"/>
</dbReference>
<dbReference type="AlphaFoldDB" id="G0QYG3"/>
<dbReference type="RefSeq" id="XP_004030985.1">
    <property type="nucleotide sequence ID" value="XM_004030937.1"/>
</dbReference>
<keyword evidence="1" id="KW-0812">Transmembrane</keyword>
<dbReference type="GeneID" id="14905857"/>
<dbReference type="OrthoDB" id="313508at2759"/>
<dbReference type="EC" id="3.1.1.4" evidence="3"/>
<dbReference type="EMBL" id="GL984109">
    <property type="protein sequence ID" value="EGR29749.1"/>
    <property type="molecule type" value="Genomic_DNA"/>
</dbReference>
<feature type="domain" description="EGF-like" evidence="2">
    <location>
        <begin position="683"/>
        <end position="727"/>
    </location>
</feature>
<dbReference type="SMART" id="SM00261">
    <property type="entry name" value="FU"/>
    <property type="match status" value="10"/>
</dbReference>
<dbReference type="PANTHER" id="PTHR23275">
    <property type="entry name" value="CABRIOLET.-RELATED"/>
    <property type="match status" value="1"/>
</dbReference>
<feature type="transmembrane region" description="Helical" evidence="1">
    <location>
        <begin position="216"/>
        <end position="236"/>
    </location>
</feature>
<gene>
    <name evidence="3" type="ORF">IMG5_149330</name>
</gene>
<dbReference type="Proteomes" id="UP000008983">
    <property type="component" value="Unassembled WGS sequence"/>
</dbReference>
<organism evidence="3 4">
    <name type="scientific">Ichthyophthirius multifiliis</name>
    <name type="common">White spot disease agent</name>
    <name type="synonym">Ich</name>
    <dbReference type="NCBI Taxonomy" id="5932"/>
    <lineage>
        <taxon>Eukaryota</taxon>
        <taxon>Sar</taxon>
        <taxon>Alveolata</taxon>
        <taxon>Ciliophora</taxon>
        <taxon>Intramacronucleata</taxon>
        <taxon>Oligohymenophorea</taxon>
        <taxon>Hymenostomatida</taxon>
        <taxon>Ophryoglenina</taxon>
        <taxon>Ichthyophthirius</taxon>
    </lineage>
</organism>
<evidence type="ECO:0000256" key="1">
    <source>
        <dbReference type="SAM" id="Phobius"/>
    </source>
</evidence>
<feature type="domain" description="EGF-like" evidence="2">
    <location>
        <begin position="438"/>
        <end position="468"/>
    </location>
</feature>
<dbReference type="OMA" id="ACEEIPC"/>
<dbReference type="EC" id="3.1.21.4" evidence="3"/>
<keyword evidence="3" id="KW-0378">Hydrolase</keyword>
<evidence type="ECO:0000259" key="2">
    <source>
        <dbReference type="SMART" id="SM00181"/>
    </source>
</evidence>
<dbReference type="SUPFAM" id="SSF57184">
    <property type="entry name" value="Growth factor receptor domain"/>
    <property type="match status" value="6"/>
</dbReference>
<name>G0QYG3_ICHMU</name>
<dbReference type="Gene3D" id="2.10.220.10">
    <property type="entry name" value="Hormone Receptor, Insulin-like Growth Factor Receptor 1, Chain A, domain 2"/>
    <property type="match status" value="1"/>
</dbReference>
<feature type="domain" description="EGF-like" evidence="2">
    <location>
        <begin position="630"/>
        <end position="662"/>
    </location>
</feature>
<reference evidence="3 4" key="1">
    <citation type="submission" date="2011-07" db="EMBL/GenBank/DDBJ databases">
        <authorList>
            <person name="Coyne R."/>
            <person name="Brami D."/>
            <person name="Johnson J."/>
            <person name="Hostetler J."/>
            <person name="Hannick L."/>
            <person name="Clark T."/>
            <person name="Cassidy-Hanley D."/>
            <person name="Inman J."/>
        </authorList>
    </citation>
    <scope>NUCLEOTIDE SEQUENCE [LARGE SCALE GENOMIC DNA]</scope>
    <source>
        <strain evidence="3 4">G5</strain>
    </source>
</reference>
<dbReference type="SMART" id="SM00181">
    <property type="entry name" value="EGF"/>
    <property type="match status" value="10"/>
</dbReference>
<dbReference type="GO" id="GO:0009036">
    <property type="term" value="F:type II site-specific deoxyribonuclease activity"/>
    <property type="evidence" value="ECO:0007669"/>
    <property type="project" value="UniProtKB-EC"/>
</dbReference>
<accession>G0QYG3</accession>
<evidence type="ECO:0000313" key="4">
    <source>
        <dbReference type="Proteomes" id="UP000008983"/>
    </source>
</evidence>
<feature type="domain" description="EGF-like" evidence="2">
    <location>
        <begin position="832"/>
        <end position="866"/>
    </location>
</feature>
<proteinExistence type="predicted"/>
<dbReference type="PANTHER" id="PTHR23275:SF100">
    <property type="entry name" value="EGF-LIKE DOMAIN-CONTAINING PROTEIN"/>
    <property type="match status" value="1"/>
</dbReference>
<evidence type="ECO:0000313" key="3">
    <source>
        <dbReference type="EMBL" id="EGR29749.1"/>
    </source>
</evidence>
<dbReference type="InParanoid" id="G0QYG3"/>
<dbReference type="InterPro" id="IPR009030">
    <property type="entry name" value="Growth_fac_rcpt_cys_sf"/>
</dbReference>